<feature type="compositionally biased region" description="Basic and acidic residues" evidence="1">
    <location>
        <begin position="125"/>
        <end position="137"/>
    </location>
</feature>
<evidence type="ECO:0000256" key="1">
    <source>
        <dbReference type="SAM" id="MobiDB-lite"/>
    </source>
</evidence>
<feature type="compositionally biased region" description="Basic and acidic residues" evidence="1">
    <location>
        <begin position="93"/>
        <end position="104"/>
    </location>
</feature>
<feature type="compositionally biased region" description="Acidic residues" evidence="1">
    <location>
        <begin position="160"/>
        <end position="175"/>
    </location>
</feature>
<evidence type="ECO:0000313" key="3">
    <source>
        <dbReference type="Proteomes" id="UP000250321"/>
    </source>
</evidence>
<feature type="compositionally biased region" description="Basic and acidic residues" evidence="1">
    <location>
        <begin position="76"/>
        <end position="85"/>
    </location>
</feature>
<feature type="region of interest" description="Disordered" evidence="1">
    <location>
        <begin position="1"/>
        <end position="23"/>
    </location>
</feature>
<feature type="compositionally biased region" description="Basic and acidic residues" evidence="1">
    <location>
        <begin position="59"/>
        <end position="69"/>
    </location>
</feature>
<reference evidence="2 3" key="1">
    <citation type="submission" date="2018-02" db="EMBL/GenBank/DDBJ databases">
        <title>Draft genome of wild Prunus yedoensis var. nudiflora.</title>
        <authorList>
            <person name="Baek S."/>
            <person name="Kim J.-H."/>
            <person name="Choi K."/>
            <person name="Kim G.-B."/>
            <person name="Cho A."/>
            <person name="Jang H."/>
            <person name="Shin C.-H."/>
            <person name="Yu H.-J."/>
            <person name="Mun J.-H."/>
        </authorList>
    </citation>
    <scope>NUCLEOTIDE SEQUENCE [LARGE SCALE GENOMIC DNA]</scope>
    <source>
        <strain evidence="3">cv. Jeju island</strain>
        <tissue evidence="2">Leaf</tissue>
    </source>
</reference>
<dbReference type="EMBL" id="PJQY01001197">
    <property type="protein sequence ID" value="PQQ04760.1"/>
    <property type="molecule type" value="Genomic_DNA"/>
</dbReference>
<accession>A0A314YFL5</accession>
<dbReference type="Proteomes" id="UP000250321">
    <property type="component" value="Unassembled WGS sequence"/>
</dbReference>
<keyword evidence="3" id="KW-1185">Reference proteome</keyword>
<feature type="region of interest" description="Disordered" evidence="1">
    <location>
        <begin position="37"/>
        <end position="177"/>
    </location>
</feature>
<sequence length="253" mass="28599">MSWEVRLKGYGEPFSEELNEEGLNQEVGGEAKELIEEGLTDEAGGQGKELNEVGLTKDGLNDEASKQSKETATMNNEEKSDKVQEKPTQGCFDKGKGKDQDMSHRVKRAFGKKRCGSLRRTKTIHHTDKPVEGRVDGVRTQSKRHSMMLRSGRRLANAADFEDEDDDASDSEDSEYMIPKNFSEDEDADEDYVFFNEWVDDQTEWTGVKETGKEAAPDWPTDVELDLKILSARIMPVMGEPYCEVNMDKQEIC</sequence>
<feature type="compositionally biased region" description="Basic residues" evidence="1">
    <location>
        <begin position="141"/>
        <end position="153"/>
    </location>
</feature>
<comment type="caution">
    <text evidence="2">The sequence shown here is derived from an EMBL/GenBank/DDBJ whole genome shotgun (WGS) entry which is preliminary data.</text>
</comment>
<proteinExistence type="predicted"/>
<name>A0A314YFL5_PRUYE</name>
<organism evidence="2 3">
    <name type="scientific">Prunus yedoensis var. nudiflora</name>
    <dbReference type="NCBI Taxonomy" id="2094558"/>
    <lineage>
        <taxon>Eukaryota</taxon>
        <taxon>Viridiplantae</taxon>
        <taxon>Streptophyta</taxon>
        <taxon>Embryophyta</taxon>
        <taxon>Tracheophyta</taxon>
        <taxon>Spermatophyta</taxon>
        <taxon>Magnoliopsida</taxon>
        <taxon>eudicotyledons</taxon>
        <taxon>Gunneridae</taxon>
        <taxon>Pentapetalae</taxon>
        <taxon>rosids</taxon>
        <taxon>fabids</taxon>
        <taxon>Rosales</taxon>
        <taxon>Rosaceae</taxon>
        <taxon>Amygdaloideae</taxon>
        <taxon>Amygdaleae</taxon>
        <taxon>Prunus</taxon>
    </lineage>
</organism>
<gene>
    <name evidence="2" type="ORF">Pyn_16375</name>
</gene>
<dbReference type="AlphaFoldDB" id="A0A314YFL5"/>
<feature type="compositionally biased region" description="Basic residues" evidence="1">
    <location>
        <begin position="105"/>
        <end position="124"/>
    </location>
</feature>
<evidence type="ECO:0000313" key="2">
    <source>
        <dbReference type="EMBL" id="PQQ04760.1"/>
    </source>
</evidence>
<protein>
    <submittedName>
        <fullName evidence="2">Uncharacterized protein</fullName>
    </submittedName>
</protein>